<dbReference type="InterPro" id="IPR020557">
    <property type="entry name" value="Fumarate_lyase_CS"/>
</dbReference>
<dbReference type="NCBIfam" id="TIGR00838">
    <property type="entry name" value="argH"/>
    <property type="match status" value="1"/>
</dbReference>
<dbReference type="PRINTS" id="PR00149">
    <property type="entry name" value="FUMRATELYASE"/>
</dbReference>
<dbReference type="FunFam" id="1.20.200.10:FF:000019">
    <property type="entry name" value="Argininosuccinate lyase chloroplastic"/>
    <property type="match status" value="1"/>
</dbReference>
<feature type="domain" description="Fumarate lyase N-terminal" evidence="9">
    <location>
        <begin position="74"/>
        <end position="368"/>
    </location>
</feature>
<evidence type="ECO:0000313" key="11">
    <source>
        <dbReference type="EMBL" id="GMH00699.1"/>
    </source>
</evidence>
<keyword evidence="6" id="KW-0028">Amino-acid biosynthesis</keyword>
<dbReference type="InterPro" id="IPR029419">
    <property type="entry name" value="Arg_succ_lyase_C"/>
</dbReference>
<dbReference type="GO" id="GO:0042450">
    <property type="term" value="P:L-arginine biosynthetic process via ornithine"/>
    <property type="evidence" value="ECO:0007669"/>
    <property type="project" value="InterPro"/>
</dbReference>
<comment type="pathway">
    <text evidence="2">Amino-acid biosynthesis; L-arginine biosynthesis; L-arginine from L-ornithine and carbamoyl phosphate: step 3/3.</text>
</comment>
<comment type="similarity">
    <text evidence="3">Belongs to the lyase 1 family. Argininosuccinate lyase subfamily.</text>
</comment>
<dbReference type="PANTHER" id="PTHR43814:SF1">
    <property type="entry name" value="ARGININOSUCCINATE LYASE"/>
    <property type="match status" value="1"/>
</dbReference>
<comment type="catalytic activity">
    <reaction evidence="1">
        <text>2-(N(omega)-L-arginino)succinate = fumarate + L-arginine</text>
        <dbReference type="Rhea" id="RHEA:24020"/>
        <dbReference type="ChEBI" id="CHEBI:29806"/>
        <dbReference type="ChEBI" id="CHEBI:32682"/>
        <dbReference type="ChEBI" id="CHEBI:57472"/>
        <dbReference type="EC" id="4.3.2.1"/>
    </reaction>
</comment>
<dbReference type="SUPFAM" id="SSF48557">
    <property type="entry name" value="L-aspartase-like"/>
    <property type="match status" value="1"/>
</dbReference>
<dbReference type="HAMAP" id="MF_00006">
    <property type="entry name" value="Arg_succ_lyase"/>
    <property type="match status" value="1"/>
</dbReference>
<evidence type="ECO:0000313" key="12">
    <source>
        <dbReference type="Proteomes" id="UP001279734"/>
    </source>
</evidence>
<evidence type="ECO:0000259" key="10">
    <source>
        <dbReference type="Pfam" id="PF14698"/>
    </source>
</evidence>
<evidence type="ECO:0000256" key="1">
    <source>
        <dbReference type="ARBA" id="ARBA00000985"/>
    </source>
</evidence>
<keyword evidence="5" id="KW-0055">Arginine biosynthesis</keyword>
<evidence type="ECO:0000256" key="5">
    <source>
        <dbReference type="ARBA" id="ARBA00022571"/>
    </source>
</evidence>
<dbReference type="Proteomes" id="UP001279734">
    <property type="component" value="Unassembled WGS sequence"/>
</dbReference>
<proteinExistence type="inferred from homology"/>
<dbReference type="InterPro" id="IPR000362">
    <property type="entry name" value="Fumarate_lyase_fam"/>
</dbReference>
<dbReference type="GO" id="GO:0005829">
    <property type="term" value="C:cytosol"/>
    <property type="evidence" value="ECO:0007669"/>
    <property type="project" value="TreeGrafter"/>
</dbReference>
<feature type="domain" description="Argininosuccinate lyase C-terminal" evidence="10">
    <location>
        <begin position="432"/>
        <end position="498"/>
    </location>
</feature>
<reference evidence="11" key="1">
    <citation type="submission" date="2023-05" db="EMBL/GenBank/DDBJ databases">
        <title>Nepenthes gracilis genome sequencing.</title>
        <authorList>
            <person name="Fukushima K."/>
        </authorList>
    </citation>
    <scope>NUCLEOTIDE SEQUENCE</scope>
    <source>
        <strain evidence="11">SING2019-196</strain>
    </source>
</reference>
<dbReference type="Pfam" id="PF14698">
    <property type="entry name" value="ASL_C2"/>
    <property type="match status" value="1"/>
</dbReference>
<protein>
    <recommendedName>
        <fullName evidence="4">argininosuccinate lyase</fullName>
        <ecNumber evidence="4">4.3.2.1</ecNumber>
    </recommendedName>
    <alternativeName>
        <fullName evidence="8">Arginosuccinase</fullName>
    </alternativeName>
</protein>
<comment type="caution">
    <text evidence="11">The sequence shown here is derived from an EMBL/GenBank/DDBJ whole genome shotgun (WGS) entry which is preliminary data.</text>
</comment>
<dbReference type="InterPro" id="IPR009049">
    <property type="entry name" value="Argininosuccinate_lyase"/>
</dbReference>
<dbReference type="Pfam" id="PF00206">
    <property type="entry name" value="Lyase_1"/>
    <property type="match status" value="1"/>
</dbReference>
<evidence type="ECO:0000256" key="6">
    <source>
        <dbReference type="ARBA" id="ARBA00022605"/>
    </source>
</evidence>
<dbReference type="Gene3D" id="1.10.40.30">
    <property type="entry name" value="Fumarase/aspartase (C-terminal domain)"/>
    <property type="match status" value="1"/>
</dbReference>
<keyword evidence="7" id="KW-0456">Lyase</keyword>
<evidence type="ECO:0000256" key="3">
    <source>
        <dbReference type="ARBA" id="ARBA00010755"/>
    </source>
</evidence>
<organism evidence="11 12">
    <name type="scientific">Nepenthes gracilis</name>
    <name type="common">Slender pitcher plant</name>
    <dbReference type="NCBI Taxonomy" id="150966"/>
    <lineage>
        <taxon>Eukaryota</taxon>
        <taxon>Viridiplantae</taxon>
        <taxon>Streptophyta</taxon>
        <taxon>Embryophyta</taxon>
        <taxon>Tracheophyta</taxon>
        <taxon>Spermatophyta</taxon>
        <taxon>Magnoliopsida</taxon>
        <taxon>eudicotyledons</taxon>
        <taxon>Gunneridae</taxon>
        <taxon>Pentapetalae</taxon>
        <taxon>Caryophyllales</taxon>
        <taxon>Nepenthaceae</taxon>
        <taxon>Nepenthes</taxon>
    </lineage>
</organism>
<evidence type="ECO:0000256" key="7">
    <source>
        <dbReference type="ARBA" id="ARBA00023239"/>
    </source>
</evidence>
<keyword evidence="12" id="KW-1185">Reference proteome</keyword>
<evidence type="ECO:0000259" key="9">
    <source>
        <dbReference type="Pfam" id="PF00206"/>
    </source>
</evidence>
<dbReference type="InterPro" id="IPR022761">
    <property type="entry name" value="Fumarate_lyase_N"/>
</dbReference>
<dbReference type="EMBL" id="BSYO01000002">
    <property type="protein sequence ID" value="GMH00699.1"/>
    <property type="molecule type" value="Genomic_DNA"/>
</dbReference>
<dbReference type="GO" id="GO:0004056">
    <property type="term" value="F:argininosuccinate lyase activity"/>
    <property type="evidence" value="ECO:0007669"/>
    <property type="project" value="UniProtKB-EC"/>
</dbReference>
<name>A0AAD3P9R7_NEPGR</name>
<dbReference type="PANTHER" id="PTHR43814">
    <property type="entry name" value="ARGININOSUCCINATE LYASE"/>
    <property type="match status" value="1"/>
</dbReference>
<evidence type="ECO:0000256" key="2">
    <source>
        <dbReference type="ARBA" id="ARBA00004941"/>
    </source>
</evidence>
<dbReference type="AlphaFoldDB" id="A0AAD3P9R7"/>
<dbReference type="PROSITE" id="PS00163">
    <property type="entry name" value="FUMARATE_LYASES"/>
    <property type="match status" value="1"/>
</dbReference>
<evidence type="ECO:0000256" key="8">
    <source>
        <dbReference type="ARBA" id="ARBA00032749"/>
    </source>
</evidence>
<dbReference type="FunFam" id="1.10.275.10:FF:000002">
    <property type="entry name" value="Argininosuccinate lyase"/>
    <property type="match status" value="1"/>
</dbReference>
<dbReference type="Gene3D" id="1.10.275.10">
    <property type="entry name" value="Fumarase/aspartase (N-terminal domain)"/>
    <property type="match status" value="1"/>
</dbReference>
<dbReference type="EC" id="4.3.2.1" evidence="4"/>
<evidence type="ECO:0000256" key="4">
    <source>
        <dbReference type="ARBA" id="ARBA00012338"/>
    </source>
</evidence>
<dbReference type="InterPro" id="IPR024083">
    <property type="entry name" value="Fumarase/histidase_N"/>
</dbReference>
<dbReference type="Gene3D" id="1.20.200.10">
    <property type="entry name" value="Fumarase/aspartase (Central domain)"/>
    <property type="match status" value="1"/>
</dbReference>
<dbReference type="CDD" id="cd01359">
    <property type="entry name" value="Argininosuccinate_lyase"/>
    <property type="match status" value="1"/>
</dbReference>
<accession>A0AAD3P9R7</accession>
<dbReference type="FunFam" id="1.10.40.30:FF:000001">
    <property type="entry name" value="Argininosuccinate lyase"/>
    <property type="match status" value="1"/>
</dbReference>
<sequence length="527" mass="58336">MEAVRAVSSSSQASLFSSGAINRNLSRKISIFVKSRGSHQRFAICNSSETTMSGVSSSSSANKSEKKEAKLWGGRFEESVTDSVEKFTESISFDKALFKHDIMGSRAHATMLAHQGLMSDDDRDSILQGLDEIQRCIEAGEFVWRADREDVHMNIEAALTDLIGEPARKLHTARSRNDQVCTDFRLWCRDAIDHILEAIKHLQVALVSLAMKNEGLIVPGYTHLQRAQPVFLQHLLLAYVEQLERDAGRLTDCRARLNFCPLGACALAGTGLPIDRFMTSDALGFTAPLRNSIDAVSDRDFVLEFLSSNSITAIHLSRLGEEWVLWASEEFGFLIPSDSVSTGSSIMPQKKNPDPMELVRGKSARVVGNLVTLLVLCKGLPHAYNRDLQEDKEPVFDSVKTIVGMLEVCAEFAQNVSFNRDKIQKALPAGHLDATTLADYLVKKGVPFRTSHDIVGRSVALCLLKNCQLQNLSLDELRSISPHFGEDVYEYLSVENAVTKFCSYGSTGSECVTAQLDYWAALLHIDR</sequence>
<dbReference type="PRINTS" id="PR00145">
    <property type="entry name" value="ARGSUCLYASE"/>
</dbReference>
<dbReference type="InterPro" id="IPR008948">
    <property type="entry name" value="L-Aspartase-like"/>
</dbReference>
<gene>
    <name evidence="11" type="ORF">Nepgr_002538</name>
</gene>